<feature type="compositionally biased region" description="Basic and acidic residues" evidence="1">
    <location>
        <begin position="531"/>
        <end position="578"/>
    </location>
</feature>
<feature type="compositionally biased region" description="Basic residues" evidence="1">
    <location>
        <begin position="40"/>
        <end position="49"/>
    </location>
</feature>
<dbReference type="Proteomes" id="UP001153636">
    <property type="component" value="Chromosome 4"/>
</dbReference>
<feature type="compositionally biased region" description="Basic residues" evidence="1">
    <location>
        <begin position="377"/>
        <end position="410"/>
    </location>
</feature>
<dbReference type="AlphaFoldDB" id="A0A9P0D175"/>
<feature type="region of interest" description="Disordered" evidence="1">
    <location>
        <begin position="347"/>
        <end position="581"/>
    </location>
</feature>
<feature type="compositionally biased region" description="Basic residues" evidence="1">
    <location>
        <begin position="348"/>
        <end position="357"/>
    </location>
</feature>
<feature type="compositionally biased region" description="Basic and acidic residues" evidence="1">
    <location>
        <begin position="430"/>
        <end position="450"/>
    </location>
</feature>
<dbReference type="EMBL" id="OV651816">
    <property type="protein sequence ID" value="CAH1109993.1"/>
    <property type="molecule type" value="Genomic_DNA"/>
</dbReference>
<feature type="region of interest" description="Disordered" evidence="1">
    <location>
        <begin position="608"/>
        <end position="722"/>
    </location>
</feature>
<feature type="compositionally biased region" description="Basic and acidic residues" evidence="1">
    <location>
        <begin position="619"/>
        <end position="630"/>
    </location>
</feature>
<evidence type="ECO:0000256" key="1">
    <source>
        <dbReference type="SAM" id="MobiDB-lite"/>
    </source>
</evidence>
<evidence type="ECO:0000313" key="3">
    <source>
        <dbReference type="Proteomes" id="UP001153636"/>
    </source>
</evidence>
<accession>A0A9P0D175</accession>
<name>A0A9P0D175_9CUCU</name>
<organism evidence="2 3">
    <name type="scientific">Psylliodes chrysocephalus</name>
    <dbReference type="NCBI Taxonomy" id="3402493"/>
    <lineage>
        <taxon>Eukaryota</taxon>
        <taxon>Metazoa</taxon>
        <taxon>Ecdysozoa</taxon>
        <taxon>Arthropoda</taxon>
        <taxon>Hexapoda</taxon>
        <taxon>Insecta</taxon>
        <taxon>Pterygota</taxon>
        <taxon>Neoptera</taxon>
        <taxon>Endopterygota</taxon>
        <taxon>Coleoptera</taxon>
        <taxon>Polyphaga</taxon>
        <taxon>Cucujiformia</taxon>
        <taxon>Chrysomeloidea</taxon>
        <taxon>Chrysomelidae</taxon>
        <taxon>Galerucinae</taxon>
        <taxon>Alticini</taxon>
        <taxon>Psylliodes</taxon>
    </lineage>
</organism>
<gene>
    <name evidence="2" type="ORF">PSYICH_LOCUS10506</name>
</gene>
<reference evidence="2" key="1">
    <citation type="submission" date="2022-01" db="EMBL/GenBank/DDBJ databases">
        <authorList>
            <person name="King R."/>
        </authorList>
    </citation>
    <scope>NUCLEOTIDE SEQUENCE</scope>
</reference>
<feature type="compositionally biased region" description="Basic and acidic residues" evidence="1">
    <location>
        <begin position="465"/>
        <end position="488"/>
    </location>
</feature>
<feature type="compositionally biased region" description="Low complexity" evidence="1">
    <location>
        <begin position="358"/>
        <end position="371"/>
    </location>
</feature>
<evidence type="ECO:0000313" key="2">
    <source>
        <dbReference type="EMBL" id="CAH1109993.1"/>
    </source>
</evidence>
<feature type="compositionally biased region" description="Low complexity" evidence="1">
    <location>
        <begin position="517"/>
        <end position="530"/>
    </location>
</feature>
<feature type="compositionally biased region" description="Basic residues" evidence="1">
    <location>
        <begin position="57"/>
        <end position="69"/>
    </location>
</feature>
<feature type="compositionally biased region" description="Polar residues" evidence="1">
    <location>
        <begin position="489"/>
        <end position="513"/>
    </location>
</feature>
<keyword evidence="3" id="KW-1185">Reference proteome</keyword>
<feature type="compositionally biased region" description="Basic and acidic residues" evidence="1">
    <location>
        <begin position="679"/>
        <end position="692"/>
    </location>
</feature>
<feature type="region of interest" description="Disordered" evidence="1">
    <location>
        <begin position="27"/>
        <end position="187"/>
    </location>
</feature>
<dbReference type="OrthoDB" id="6780119at2759"/>
<sequence length="893" mass="102209">MNRIPGSDEEDDIESLRLAALQSLKRRESFSLNSDSSPHFRGKGSRNKWGRFGSHQRPGKTGHFSRHRNTNLIPIMPIGTESDAETEKKSNLLKVASSESVNKENSSKEVGCSKFTRYNKSESESEGDETTSDENQPGKLKKSDSLEALMQELDEEIKGKQIDGETQTTKEVTQNEKITEQSSSGVETQVELLNKAVEPTKEEENTSSADVKSIAEDTSSIKVDTGINKFERKNIFPRKHFKSKSPNSRFFHKKRRMYHNPNMSSPPHHMPFNFNLNPFGPPIMPFMNPPQHNPMFMQTNVSQPPPLYFERPISPLSINTDSLTTATMAPLSPRSARFVLENKAIIERRKRSPRRSYSRSPSRSLSRSPRYSPSPPRRFRRSVSPRRLSRSPRRFSPRKRSLSPRRRSPSPKRENPPISQQTRPQNRPKPKPEKVEENKPKETDVPKVEEEQILDPILLARKKKFESNEIKKKEGIIRLKPKDDKPVKSETTTKSADSKAETSTSLSNESQKPNEIKTSTKSTSKGTPKTEQPKPKTDDSKGKMEEAKGKMEEAQGKTEKAETKTKELKVKEEPKATEDPLEFQELERLLLNEDAPLDELDVQHKVADIFSDEESDSDNEGRFKMKEKRTTVPVLSFSKLVNGVKQEIKREALPDSSGTRRGRDRDRDRRRRSTPIKQKPSETRQDHKKERIQPTSSEPQTKRQKITFKSDPMPSIENRADNKIEIKIKNPSKYEKTEKIKSKVEPVVEKSKIIHINEDDDDDDVEALIDEEEEIILENDSGDEENAVLTEGDLRTQLSRKRAEKLYKIPAEEVSTRILKFALQGAVFKKSKKKSKKKSSSEAKLPIHLRLGLNSTKDIFEDVKVKKKSKKRKAREVLEQKAPSKYMKNLQLE</sequence>
<proteinExistence type="predicted"/>
<protein>
    <submittedName>
        <fullName evidence="2">Uncharacterized protein</fullName>
    </submittedName>
</protein>